<gene>
    <name evidence="5" type="ORF">BD410DRAFT_368</name>
</gene>
<sequence>MHVTLRLLSERVHKPLINFLGKRKWPTQVEAPHPHPAGSQEYKKSFADFVKRYESSGSSKASSPAPSPPPSTNHTAQSGAFSEFWQAPERLWKRRFDDTEIDAILSGGASLR</sequence>
<dbReference type="InterPro" id="IPR020373">
    <property type="entry name" value="Kgd4/YMR-31"/>
</dbReference>
<dbReference type="GO" id="GO:0005739">
    <property type="term" value="C:mitochondrion"/>
    <property type="evidence" value="ECO:0007669"/>
    <property type="project" value="UniProtKB-SubCell"/>
</dbReference>
<dbReference type="Proteomes" id="UP000294933">
    <property type="component" value="Unassembled WGS sequence"/>
</dbReference>
<dbReference type="VEuPathDB" id="FungiDB:BD410DRAFT_368"/>
<proteinExistence type="inferred from homology"/>
<name>A0A4R5XDA1_9AGAM</name>
<evidence type="ECO:0000313" key="5">
    <source>
        <dbReference type="EMBL" id="TDL29010.1"/>
    </source>
</evidence>
<comment type="similarity">
    <text evidence="3">Belongs to the alpha-ketoglutarate dehydrogenase component 4 family.</text>
</comment>
<dbReference type="GO" id="GO:0006103">
    <property type="term" value="P:2-oxoglutarate metabolic process"/>
    <property type="evidence" value="ECO:0007669"/>
    <property type="project" value="InterPro"/>
</dbReference>
<feature type="compositionally biased region" description="Low complexity" evidence="4">
    <location>
        <begin position="55"/>
        <end position="64"/>
    </location>
</feature>
<organism evidence="5 6">
    <name type="scientific">Rickenella mellea</name>
    <dbReference type="NCBI Taxonomy" id="50990"/>
    <lineage>
        <taxon>Eukaryota</taxon>
        <taxon>Fungi</taxon>
        <taxon>Dikarya</taxon>
        <taxon>Basidiomycota</taxon>
        <taxon>Agaricomycotina</taxon>
        <taxon>Agaricomycetes</taxon>
        <taxon>Hymenochaetales</taxon>
        <taxon>Rickenellaceae</taxon>
        <taxon>Rickenella</taxon>
    </lineage>
</organism>
<comment type="subcellular location">
    <subcellularLocation>
        <location evidence="1">Mitochondrion</location>
    </subcellularLocation>
</comment>
<dbReference type="AlphaFoldDB" id="A0A4R5XDA1"/>
<dbReference type="Pfam" id="PF10937">
    <property type="entry name" value="Kgd4-YMR31"/>
    <property type="match status" value="1"/>
</dbReference>
<evidence type="ECO:0000256" key="4">
    <source>
        <dbReference type="SAM" id="MobiDB-lite"/>
    </source>
</evidence>
<keyword evidence="6" id="KW-1185">Reference proteome</keyword>
<keyword evidence="2" id="KW-0496">Mitochondrion</keyword>
<reference evidence="5 6" key="1">
    <citation type="submission" date="2018-06" db="EMBL/GenBank/DDBJ databases">
        <title>A transcriptomic atlas of mushroom development highlights an independent origin of complex multicellularity.</title>
        <authorList>
            <consortium name="DOE Joint Genome Institute"/>
            <person name="Krizsan K."/>
            <person name="Almasi E."/>
            <person name="Merenyi Z."/>
            <person name="Sahu N."/>
            <person name="Viragh M."/>
            <person name="Koszo T."/>
            <person name="Mondo S."/>
            <person name="Kiss B."/>
            <person name="Balint B."/>
            <person name="Kues U."/>
            <person name="Barry K."/>
            <person name="Hegedus J.C."/>
            <person name="Henrissat B."/>
            <person name="Johnson J."/>
            <person name="Lipzen A."/>
            <person name="Ohm R."/>
            <person name="Nagy I."/>
            <person name="Pangilinan J."/>
            <person name="Yan J."/>
            <person name="Xiong Y."/>
            <person name="Grigoriev I.V."/>
            <person name="Hibbett D.S."/>
            <person name="Nagy L.G."/>
        </authorList>
    </citation>
    <scope>NUCLEOTIDE SEQUENCE [LARGE SCALE GENOMIC DNA]</scope>
    <source>
        <strain evidence="5 6">SZMC22713</strain>
    </source>
</reference>
<dbReference type="EMBL" id="ML170156">
    <property type="protein sequence ID" value="TDL29010.1"/>
    <property type="molecule type" value="Genomic_DNA"/>
</dbReference>
<evidence type="ECO:0000256" key="2">
    <source>
        <dbReference type="ARBA" id="ARBA00023128"/>
    </source>
</evidence>
<protein>
    <submittedName>
        <fullName evidence="5">Uncharacterized protein</fullName>
    </submittedName>
</protein>
<dbReference type="OrthoDB" id="2116030at2759"/>
<evidence type="ECO:0000313" key="6">
    <source>
        <dbReference type="Proteomes" id="UP000294933"/>
    </source>
</evidence>
<evidence type="ECO:0000256" key="1">
    <source>
        <dbReference type="ARBA" id="ARBA00004173"/>
    </source>
</evidence>
<accession>A0A4R5XDA1</accession>
<evidence type="ECO:0000256" key="3">
    <source>
        <dbReference type="ARBA" id="ARBA00043970"/>
    </source>
</evidence>
<feature type="region of interest" description="Disordered" evidence="4">
    <location>
        <begin position="53"/>
        <end position="81"/>
    </location>
</feature>